<comment type="subcellular location">
    <subcellularLocation>
        <location evidence="1">Nucleus</location>
    </subcellularLocation>
</comment>
<dbReference type="PROSITE" id="PS50808">
    <property type="entry name" value="ZF_BED"/>
    <property type="match status" value="1"/>
</dbReference>
<evidence type="ECO:0000256" key="7">
    <source>
        <dbReference type="ARBA" id="ARBA00023242"/>
    </source>
</evidence>
<keyword evidence="5" id="KW-0805">Transcription regulation</keyword>
<dbReference type="SMART" id="SM00614">
    <property type="entry name" value="ZnF_BED"/>
    <property type="match status" value="1"/>
</dbReference>
<dbReference type="Proteomes" id="UP001566132">
    <property type="component" value="Unassembled WGS sequence"/>
</dbReference>
<reference evidence="11 12" key="1">
    <citation type="submission" date="2024-05" db="EMBL/GenBank/DDBJ databases">
        <title>Genetic variation in Jamaican populations of the coffee berry borer (Hypothenemus hampei).</title>
        <authorList>
            <person name="Errbii M."/>
            <person name="Myrie A."/>
        </authorList>
    </citation>
    <scope>NUCLEOTIDE SEQUENCE [LARGE SCALE GENOMIC DNA]</scope>
    <source>
        <strain evidence="11">JA-Hopewell-2020-01-JO</strain>
        <tissue evidence="11">Whole body</tissue>
    </source>
</reference>
<dbReference type="InterPro" id="IPR003656">
    <property type="entry name" value="Znf_BED"/>
</dbReference>
<evidence type="ECO:0000256" key="2">
    <source>
        <dbReference type="ARBA" id="ARBA00022723"/>
    </source>
</evidence>
<evidence type="ECO:0000259" key="10">
    <source>
        <dbReference type="PROSITE" id="PS50808"/>
    </source>
</evidence>
<evidence type="ECO:0000256" key="5">
    <source>
        <dbReference type="ARBA" id="ARBA00023015"/>
    </source>
</evidence>
<feature type="region of interest" description="Disordered" evidence="9">
    <location>
        <begin position="132"/>
        <end position="153"/>
    </location>
</feature>
<sequence>MTKDNHRFNHFPPDTFITIIIMSSIKKFKTSDVWDFFIKKGKDICQCNLCGKIYKTGGGTTNLKNHLARKHPSCLSLGKNTLANKNMYIADLNQELDSTNLEESDENYDYNSTSNDENQNEYQIEEQELGTLSRQSSCSSSSSFNTKLSKTSSYSGDTSYNFYTQPTIKSAFKAQQSFEEGGERDIKITQALIYMICKDNLPLSCTEKTGMIKFLKTTVPLYKAPSRKKITSLVEAKYSSLKSIISGVISNVNYISLTTDIATVLNSTRSFIVLTCHFIDEAEYSMHSLCLGVKNLTPHHTSINISDDLKNLMFDYWNIDKSKIVSATTDNGPNIVAGVKLLLNNNIHVSCFAHNLNLVVTKSLGADSVRELIEIINKIKNIVAYFKHSNVAQDDLRMEQRKEGKTDGTFLYLIQEVPTRWNSTYDCLKRFMLLSGHVGKILLSSHHKKAPSMLLPQECSEIEDVLELLTPFNLATNDISGQKVC</sequence>
<comment type="caution">
    <text evidence="11">The sequence shown here is derived from an EMBL/GenBank/DDBJ whole genome shotgun (WGS) entry which is preliminary data.</text>
</comment>
<evidence type="ECO:0000256" key="9">
    <source>
        <dbReference type="SAM" id="MobiDB-lite"/>
    </source>
</evidence>
<name>A0ABD1E1T5_HYPHA</name>
<dbReference type="InterPro" id="IPR036236">
    <property type="entry name" value="Znf_C2H2_sf"/>
</dbReference>
<keyword evidence="7" id="KW-0539">Nucleus</keyword>
<keyword evidence="3 8" id="KW-0863">Zinc-finger</keyword>
<dbReference type="EMBL" id="JBDJPC010000014">
    <property type="protein sequence ID" value="KAL1488535.1"/>
    <property type="molecule type" value="Genomic_DNA"/>
</dbReference>
<dbReference type="GO" id="GO:0008270">
    <property type="term" value="F:zinc ion binding"/>
    <property type="evidence" value="ECO:0007669"/>
    <property type="project" value="UniProtKB-KW"/>
</dbReference>
<dbReference type="PANTHER" id="PTHR46481">
    <property type="entry name" value="ZINC FINGER BED DOMAIN-CONTAINING PROTEIN 4"/>
    <property type="match status" value="1"/>
</dbReference>
<protein>
    <recommendedName>
        <fullName evidence="10">BED-type domain-containing protein</fullName>
    </recommendedName>
</protein>
<evidence type="ECO:0000313" key="11">
    <source>
        <dbReference type="EMBL" id="KAL1488535.1"/>
    </source>
</evidence>
<evidence type="ECO:0000256" key="6">
    <source>
        <dbReference type="ARBA" id="ARBA00023163"/>
    </source>
</evidence>
<dbReference type="GO" id="GO:0009791">
    <property type="term" value="P:post-embryonic development"/>
    <property type="evidence" value="ECO:0007669"/>
    <property type="project" value="UniProtKB-ARBA"/>
</dbReference>
<organism evidence="11 12">
    <name type="scientific">Hypothenemus hampei</name>
    <name type="common">Coffee berry borer</name>
    <dbReference type="NCBI Taxonomy" id="57062"/>
    <lineage>
        <taxon>Eukaryota</taxon>
        <taxon>Metazoa</taxon>
        <taxon>Ecdysozoa</taxon>
        <taxon>Arthropoda</taxon>
        <taxon>Hexapoda</taxon>
        <taxon>Insecta</taxon>
        <taxon>Pterygota</taxon>
        <taxon>Neoptera</taxon>
        <taxon>Endopterygota</taxon>
        <taxon>Coleoptera</taxon>
        <taxon>Polyphaga</taxon>
        <taxon>Cucujiformia</taxon>
        <taxon>Curculionidae</taxon>
        <taxon>Scolytinae</taxon>
        <taxon>Hypothenemus</taxon>
    </lineage>
</organism>
<keyword evidence="2" id="KW-0479">Metal-binding</keyword>
<feature type="compositionally biased region" description="Low complexity" evidence="9">
    <location>
        <begin position="133"/>
        <end position="153"/>
    </location>
</feature>
<evidence type="ECO:0000256" key="8">
    <source>
        <dbReference type="PROSITE-ProRule" id="PRU00027"/>
    </source>
</evidence>
<gene>
    <name evidence="11" type="ORF">ABEB36_014999</name>
</gene>
<evidence type="ECO:0000313" key="12">
    <source>
        <dbReference type="Proteomes" id="UP001566132"/>
    </source>
</evidence>
<dbReference type="GO" id="GO:0005634">
    <property type="term" value="C:nucleus"/>
    <property type="evidence" value="ECO:0007669"/>
    <property type="project" value="UniProtKB-SubCell"/>
</dbReference>
<evidence type="ECO:0000256" key="3">
    <source>
        <dbReference type="ARBA" id="ARBA00022771"/>
    </source>
</evidence>
<dbReference type="SUPFAM" id="SSF53098">
    <property type="entry name" value="Ribonuclease H-like"/>
    <property type="match status" value="1"/>
</dbReference>
<dbReference type="SUPFAM" id="SSF140996">
    <property type="entry name" value="Hermes dimerisation domain"/>
    <property type="match status" value="1"/>
</dbReference>
<dbReference type="PANTHER" id="PTHR46481:SF10">
    <property type="entry name" value="ZINC FINGER BED DOMAIN-CONTAINING PROTEIN 39"/>
    <property type="match status" value="1"/>
</dbReference>
<evidence type="ECO:0000256" key="4">
    <source>
        <dbReference type="ARBA" id="ARBA00022833"/>
    </source>
</evidence>
<keyword evidence="6" id="KW-0804">Transcription</keyword>
<dbReference type="InterPro" id="IPR012337">
    <property type="entry name" value="RNaseH-like_sf"/>
</dbReference>
<dbReference type="AlphaFoldDB" id="A0ABD1E1T5"/>
<feature type="domain" description="BED-type" evidence="10">
    <location>
        <begin position="28"/>
        <end position="72"/>
    </location>
</feature>
<dbReference type="Pfam" id="PF02892">
    <property type="entry name" value="zf-BED"/>
    <property type="match status" value="1"/>
</dbReference>
<accession>A0ABD1E1T5</accession>
<proteinExistence type="predicted"/>
<dbReference type="InterPro" id="IPR052035">
    <property type="entry name" value="ZnF_BED_domain_contain"/>
</dbReference>
<evidence type="ECO:0000256" key="1">
    <source>
        <dbReference type="ARBA" id="ARBA00004123"/>
    </source>
</evidence>
<dbReference type="SUPFAM" id="SSF57667">
    <property type="entry name" value="beta-beta-alpha zinc fingers"/>
    <property type="match status" value="1"/>
</dbReference>
<keyword evidence="12" id="KW-1185">Reference proteome</keyword>
<keyword evidence="4" id="KW-0862">Zinc</keyword>